<dbReference type="EMBL" id="BAABLX010000023">
    <property type="protein sequence ID" value="GAA4944505.1"/>
    <property type="molecule type" value="Genomic_DNA"/>
</dbReference>
<comment type="caution">
    <text evidence="8">The sequence shown here is derived from an EMBL/GenBank/DDBJ whole genome shotgun (WGS) entry which is preliminary data.</text>
</comment>
<evidence type="ECO:0000256" key="2">
    <source>
        <dbReference type="ARBA" id="ARBA00022475"/>
    </source>
</evidence>
<keyword evidence="5 6" id="KW-0472">Membrane</keyword>
<keyword evidence="4 6" id="KW-1133">Transmembrane helix</keyword>
<evidence type="ECO:0000313" key="8">
    <source>
        <dbReference type="EMBL" id="GAA4944505.1"/>
    </source>
</evidence>
<feature type="transmembrane region" description="Helical" evidence="6">
    <location>
        <begin position="115"/>
        <end position="136"/>
    </location>
</feature>
<dbReference type="RefSeq" id="WP_345422286.1">
    <property type="nucleotide sequence ID" value="NZ_AP031496.1"/>
</dbReference>
<feature type="transmembrane region" description="Helical" evidence="6">
    <location>
        <begin position="148"/>
        <end position="172"/>
    </location>
</feature>
<protein>
    <submittedName>
        <fullName evidence="8">MFS transporter</fullName>
    </submittedName>
</protein>
<feature type="domain" description="Major facilitator superfamily (MFS) profile" evidence="7">
    <location>
        <begin position="23"/>
        <end position="406"/>
    </location>
</feature>
<dbReference type="InterPro" id="IPR011701">
    <property type="entry name" value="MFS"/>
</dbReference>
<dbReference type="GO" id="GO:0022857">
    <property type="term" value="F:transmembrane transporter activity"/>
    <property type="evidence" value="ECO:0007669"/>
    <property type="project" value="InterPro"/>
</dbReference>
<feature type="transmembrane region" description="Helical" evidence="6">
    <location>
        <begin position="287"/>
        <end position="308"/>
    </location>
</feature>
<dbReference type="Gene3D" id="1.20.1720.10">
    <property type="entry name" value="Multidrug resistance protein D"/>
    <property type="match status" value="1"/>
</dbReference>
<dbReference type="Proteomes" id="UP001409585">
    <property type="component" value="Unassembled WGS sequence"/>
</dbReference>
<dbReference type="InterPro" id="IPR036259">
    <property type="entry name" value="MFS_trans_sf"/>
</dbReference>
<evidence type="ECO:0000313" key="9">
    <source>
        <dbReference type="Proteomes" id="UP001409585"/>
    </source>
</evidence>
<gene>
    <name evidence="8" type="ORF">GCM10025791_24340</name>
</gene>
<keyword evidence="2" id="KW-1003">Cell membrane</keyword>
<feature type="transmembrane region" description="Helical" evidence="6">
    <location>
        <begin position="90"/>
        <end position="109"/>
    </location>
</feature>
<dbReference type="InterPro" id="IPR020846">
    <property type="entry name" value="MFS_dom"/>
</dbReference>
<reference evidence="9" key="1">
    <citation type="journal article" date="2019" name="Int. J. Syst. Evol. Microbiol.">
        <title>The Global Catalogue of Microorganisms (GCM) 10K type strain sequencing project: providing services to taxonomists for standard genome sequencing and annotation.</title>
        <authorList>
            <consortium name="The Broad Institute Genomics Platform"/>
            <consortium name="The Broad Institute Genome Sequencing Center for Infectious Disease"/>
            <person name="Wu L."/>
            <person name="Ma J."/>
        </authorList>
    </citation>
    <scope>NUCLEOTIDE SEQUENCE [LARGE SCALE GENOMIC DNA]</scope>
    <source>
        <strain evidence="9">JCM 19134</strain>
    </source>
</reference>
<evidence type="ECO:0000256" key="4">
    <source>
        <dbReference type="ARBA" id="ARBA00022989"/>
    </source>
</evidence>
<keyword evidence="3 6" id="KW-0812">Transmembrane</keyword>
<dbReference type="PANTHER" id="PTHR43124:SF3">
    <property type="entry name" value="CHLORAMPHENICOL EFFLUX PUMP RV0191"/>
    <property type="match status" value="1"/>
</dbReference>
<dbReference type="PROSITE" id="PS50850">
    <property type="entry name" value="MFS"/>
    <property type="match status" value="1"/>
</dbReference>
<evidence type="ECO:0000256" key="1">
    <source>
        <dbReference type="ARBA" id="ARBA00004651"/>
    </source>
</evidence>
<feature type="transmembrane region" description="Helical" evidence="6">
    <location>
        <begin position="320"/>
        <end position="345"/>
    </location>
</feature>
<feature type="transmembrane region" description="Helical" evidence="6">
    <location>
        <begin position="21"/>
        <end position="39"/>
    </location>
</feature>
<feature type="transmembrane region" description="Helical" evidence="6">
    <location>
        <begin position="381"/>
        <end position="402"/>
    </location>
</feature>
<name>A0AAV3U2U6_9ALTE</name>
<sequence length="406" mass="42800">MSKSPSPFQAASPHLPSRGRTLLLLASIIASTIVGLAGTDLVLPAVPQLADFLHGTSTQAQMVLASFVAGVGIGLLLFGEVGARWDQRMIIVAALGLYGLFSVLATLVTSLQQLIALRFLQGLASSAAAVFAPVMIRTLLPENQAIRAIGVMSSIESLTPALAPILGAWLLAIWGWQASFWTVAVACAALLVIWWRLYPTMPVNPPLDSNHHYGRLLRHSRFLLLANSQACALGGLLVFVFAAPALFAGPLGGDIRDFVIMQMIGVSFFIASASSSHWWVEKFGRAPMICAGSVISLIGATGLCLYGFAIQQGWAATHNWAVWLLFIWVNLGFGVRGPPGFYAALESAGADSARASALIILLVILVAAAGTALIAPFISQGLFAIGAVVTAIFAAAWVLFLFGHKG</sequence>
<feature type="transmembrane region" description="Helical" evidence="6">
    <location>
        <begin position="259"/>
        <end position="280"/>
    </location>
</feature>
<keyword evidence="9" id="KW-1185">Reference proteome</keyword>
<comment type="subcellular location">
    <subcellularLocation>
        <location evidence="1">Cell membrane</location>
        <topology evidence="1">Multi-pass membrane protein</topology>
    </subcellularLocation>
</comment>
<evidence type="ECO:0000256" key="6">
    <source>
        <dbReference type="SAM" id="Phobius"/>
    </source>
</evidence>
<accession>A0AAV3U2U6</accession>
<evidence type="ECO:0000256" key="3">
    <source>
        <dbReference type="ARBA" id="ARBA00022692"/>
    </source>
</evidence>
<dbReference type="PANTHER" id="PTHR43124">
    <property type="entry name" value="PURINE EFFLUX PUMP PBUE"/>
    <property type="match status" value="1"/>
</dbReference>
<dbReference type="AlphaFoldDB" id="A0AAV3U2U6"/>
<feature type="transmembrane region" description="Helical" evidence="6">
    <location>
        <begin position="178"/>
        <end position="197"/>
    </location>
</feature>
<proteinExistence type="predicted"/>
<feature type="transmembrane region" description="Helical" evidence="6">
    <location>
        <begin position="222"/>
        <end position="247"/>
    </location>
</feature>
<feature type="transmembrane region" description="Helical" evidence="6">
    <location>
        <begin position="59"/>
        <end position="78"/>
    </location>
</feature>
<organism evidence="8 9">
    <name type="scientific">Halioxenophilus aromaticivorans</name>
    <dbReference type="NCBI Taxonomy" id="1306992"/>
    <lineage>
        <taxon>Bacteria</taxon>
        <taxon>Pseudomonadati</taxon>
        <taxon>Pseudomonadota</taxon>
        <taxon>Gammaproteobacteria</taxon>
        <taxon>Alteromonadales</taxon>
        <taxon>Alteromonadaceae</taxon>
        <taxon>Halioxenophilus</taxon>
    </lineage>
</organism>
<dbReference type="GO" id="GO:0005886">
    <property type="term" value="C:plasma membrane"/>
    <property type="evidence" value="ECO:0007669"/>
    <property type="project" value="UniProtKB-SubCell"/>
</dbReference>
<dbReference type="InterPro" id="IPR050189">
    <property type="entry name" value="MFS_Efflux_Transporters"/>
</dbReference>
<dbReference type="SUPFAM" id="SSF103473">
    <property type="entry name" value="MFS general substrate transporter"/>
    <property type="match status" value="1"/>
</dbReference>
<evidence type="ECO:0000256" key="5">
    <source>
        <dbReference type="ARBA" id="ARBA00023136"/>
    </source>
</evidence>
<feature type="transmembrane region" description="Helical" evidence="6">
    <location>
        <begin position="357"/>
        <end position="375"/>
    </location>
</feature>
<evidence type="ECO:0000259" key="7">
    <source>
        <dbReference type="PROSITE" id="PS50850"/>
    </source>
</evidence>
<dbReference type="Pfam" id="PF07690">
    <property type="entry name" value="MFS_1"/>
    <property type="match status" value="1"/>
</dbReference>